<feature type="domain" description="NAD-dependent epimerase/dehydratase" evidence="2">
    <location>
        <begin position="3"/>
        <end position="205"/>
    </location>
</feature>
<evidence type="ECO:0000259" key="3">
    <source>
        <dbReference type="Pfam" id="PF08338"/>
    </source>
</evidence>
<organism evidence="4 5">
    <name type="scientific">Thiomicrorhabdus sediminis</name>
    <dbReference type="NCBI Taxonomy" id="2580412"/>
    <lineage>
        <taxon>Bacteria</taxon>
        <taxon>Pseudomonadati</taxon>
        <taxon>Pseudomonadota</taxon>
        <taxon>Gammaproteobacteria</taxon>
        <taxon>Thiotrichales</taxon>
        <taxon>Piscirickettsiaceae</taxon>
        <taxon>Thiomicrorhabdus</taxon>
    </lineage>
</organism>
<reference evidence="4 5" key="1">
    <citation type="submission" date="2019-05" db="EMBL/GenBank/DDBJ databases">
        <title>Thiomicrorhabdus sediminis sp. nov, a novel sulfur-oxidizing bacterium isolated from coastal sediment.</title>
        <authorList>
            <person name="Liu X."/>
        </authorList>
    </citation>
    <scope>NUCLEOTIDE SEQUENCE [LARGE SCALE GENOMIC DNA]</scope>
    <source>
        <strain evidence="4 5">G1</strain>
    </source>
</reference>
<name>A0A4P9K650_9GAMM</name>
<dbReference type="EMBL" id="CP040602">
    <property type="protein sequence ID" value="QCU89940.1"/>
    <property type="molecule type" value="Genomic_DNA"/>
</dbReference>
<dbReference type="NCBIfam" id="TIGR01777">
    <property type="entry name" value="yfcH"/>
    <property type="match status" value="1"/>
</dbReference>
<sequence length="295" mass="31883">MKIVILGGTGFIGRHLQQFLMQHGHQVKAYGRKVFTDGEQAGAALIDAVNDQDLVIMLAGENIGKRWNKAYKQALLDSRINTAKQLKDALSLCAKPPAQVFAASAVGIYPQTACDDLLDEYSATSDSGFLAQLGQAWEAQSKNLADKVVIFRFGVVLGKDGGALAKMLPAFKLGLGGPVAGGQQCFSWIHIDDLCRALLFAIEKTGSAECDIHGIYNLTSPKPVSNQVFGQALAKQLKRPFWLPLPLWQLKIMFGEGAQVLTHSAAVYPTKLLQAGFTFDYADINDALANLCADK</sequence>
<dbReference type="InterPro" id="IPR001509">
    <property type="entry name" value="Epimerase_deHydtase"/>
</dbReference>
<dbReference type="Proteomes" id="UP000304864">
    <property type="component" value="Chromosome"/>
</dbReference>
<dbReference type="Pfam" id="PF08338">
    <property type="entry name" value="DUF1731"/>
    <property type="match status" value="1"/>
</dbReference>
<dbReference type="Gene3D" id="3.40.50.720">
    <property type="entry name" value="NAD(P)-binding Rossmann-like Domain"/>
    <property type="match status" value="1"/>
</dbReference>
<dbReference type="RefSeq" id="WP_138564617.1">
    <property type="nucleotide sequence ID" value="NZ_CP040602.1"/>
</dbReference>
<dbReference type="Pfam" id="PF01370">
    <property type="entry name" value="Epimerase"/>
    <property type="match status" value="1"/>
</dbReference>
<evidence type="ECO:0000313" key="5">
    <source>
        <dbReference type="Proteomes" id="UP000304864"/>
    </source>
</evidence>
<dbReference type="AlphaFoldDB" id="A0A4P9K650"/>
<proteinExistence type="inferred from homology"/>
<dbReference type="PANTHER" id="PTHR11092:SF0">
    <property type="entry name" value="EPIMERASE FAMILY PROTEIN SDR39U1"/>
    <property type="match status" value="1"/>
</dbReference>
<keyword evidence="5" id="KW-1185">Reference proteome</keyword>
<dbReference type="PANTHER" id="PTHR11092">
    <property type="entry name" value="SUGAR NUCLEOTIDE EPIMERASE RELATED"/>
    <property type="match status" value="1"/>
</dbReference>
<comment type="similarity">
    <text evidence="1">Belongs to the NAD(P)-dependent epimerase/dehydratase family. SDR39U1 subfamily.</text>
</comment>
<feature type="domain" description="DUF1731" evidence="3">
    <location>
        <begin position="246"/>
        <end position="291"/>
    </location>
</feature>
<evidence type="ECO:0000259" key="2">
    <source>
        <dbReference type="Pfam" id="PF01370"/>
    </source>
</evidence>
<dbReference type="InterPro" id="IPR036291">
    <property type="entry name" value="NAD(P)-bd_dom_sf"/>
</dbReference>
<dbReference type="InterPro" id="IPR010099">
    <property type="entry name" value="SDR39U1"/>
</dbReference>
<evidence type="ECO:0000256" key="1">
    <source>
        <dbReference type="ARBA" id="ARBA00009353"/>
    </source>
</evidence>
<dbReference type="OrthoDB" id="9801773at2"/>
<dbReference type="SUPFAM" id="SSF51735">
    <property type="entry name" value="NAD(P)-binding Rossmann-fold domains"/>
    <property type="match status" value="1"/>
</dbReference>
<accession>A0A4P9K650</accession>
<dbReference type="KEGG" id="thig:FE785_04465"/>
<dbReference type="InterPro" id="IPR013549">
    <property type="entry name" value="DUF1731"/>
</dbReference>
<protein>
    <submittedName>
        <fullName evidence="4">TIGR01777 family protein</fullName>
    </submittedName>
</protein>
<evidence type="ECO:0000313" key="4">
    <source>
        <dbReference type="EMBL" id="QCU89940.1"/>
    </source>
</evidence>
<gene>
    <name evidence="4" type="ORF">FE785_04465</name>
</gene>